<organism evidence="2 3">
    <name type="scientific">Bacillus pseudomycoides</name>
    <dbReference type="NCBI Taxonomy" id="64104"/>
    <lineage>
        <taxon>Bacteria</taxon>
        <taxon>Bacillati</taxon>
        <taxon>Bacillota</taxon>
        <taxon>Bacilli</taxon>
        <taxon>Bacillales</taxon>
        <taxon>Bacillaceae</taxon>
        <taxon>Bacillus</taxon>
        <taxon>Bacillus cereus group</taxon>
    </lineage>
</organism>
<dbReference type="EMBL" id="NVOR01000034">
    <property type="protein sequence ID" value="PED82496.1"/>
    <property type="molecule type" value="Genomic_DNA"/>
</dbReference>
<dbReference type="AlphaFoldDB" id="A0AA91ZT79"/>
<keyword evidence="1" id="KW-1133">Transmembrane helix</keyword>
<protein>
    <submittedName>
        <fullName evidence="2">Uncharacterized protein</fullName>
    </submittedName>
</protein>
<keyword evidence="1" id="KW-0472">Membrane</keyword>
<evidence type="ECO:0000256" key="1">
    <source>
        <dbReference type="SAM" id="Phobius"/>
    </source>
</evidence>
<name>A0AA91ZT79_9BACI</name>
<keyword evidence="1" id="KW-0812">Transmembrane</keyword>
<evidence type="ECO:0000313" key="2">
    <source>
        <dbReference type="EMBL" id="PED82496.1"/>
    </source>
</evidence>
<sequence>MQLRNWKYIIIYHFIYNFQTFLLNITVALLGELFLFCVLNVFPKKLHKFIRSTILNSNMGLLFHLCT</sequence>
<dbReference type="Proteomes" id="UP000221020">
    <property type="component" value="Unassembled WGS sequence"/>
</dbReference>
<gene>
    <name evidence="2" type="ORF">CON65_12085</name>
</gene>
<reference evidence="2 3" key="1">
    <citation type="submission" date="2017-09" db="EMBL/GenBank/DDBJ databases">
        <title>Large-scale bioinformatics analysis of Bacillus genomes uncovers conserved roles of natural products in bacterial physiology.</title>
        <authorList>
            <consortium name="Agbiome Team Llc"/>
            <person name="Bleich R.M."/>
            <person name="Grubbs K.J."/>
            <person name="Santa Maria K.C."/>
            <person name="Allen S.E."/>
            <person name="Farag S."/>
            <person name="Shank E.A."/>
            <person name="Bowers A."/>
        </authorList>
    </citation>
    <scope>NUCLEOTIDE SEQUENCE [LARGE SCALE GENOMIC DNA]</scope>
    <source>
        <strain evidence="2 3">AFS092012</strain>
    </source>
</reference>
<evidence type="ECO:0000313" key="3">
    <source>
        <dbReference type="Proteomes" id="UP000221020"/>
    </source>
</evidence>
<accession>A0AA91ZT79</accession>
<proteinExistence type="predicted"/>
<dbReference type="RefSeq" id="WP_097894916.1">
    <property type="nucleotide sequence ID" value="NZ_NVOR01000034.1"/>
</dbReference>
<feature type="transmembrane region" description="Helical" evidence="1">
    <location>
        <begin position="20"/>
        <end position="42"/>
    </location>
</feature>
<comment type="caution">
    <text evidence="2">The sequence shown here is derived from an EMBL/GenBank/DDBJ whole genome shotgun (WGS) entry which is preliminary data.</text>
</comment>